<comment type="similarity">
    <text evidence="2 8">Belongs to the 5'-nucleotidase family.</text>
</comment>
<keyword evidence="6 8" id="KW-0547">Nucleotide-binding</keyword>
<reference evidence="11 12" key="1">
    <citation type="submission" date="2016-12" db="EMBL/GenBank/DDBJ databases">
        <title>Comparison of Traditional DNA-DNA Hybridization with In Silico Genomic Analysis.</title>
        <authorList>
            <person name="Nicholson A.C."/>
            <person name="Humrighouse B.W."/>
            <person name="Graziano J."/>
            <person name="Lasker B."/>
            <person name="Whitney A.M."/>
            <person name="Mcquiston J.R."/>
        </authorList>
    </citation>
    <scope>NUCLEOTIDE SEQUENCE [LARGE SCALE GENOMIC DNA]</scope>
    <source>
        <strain evidence="11 12">H2240</strain>
    </source>
</reference>
<name>A0A212AA91_9RHOB</name>
<evidence type="ECO:0000256" key="7">
    <source>
        <dbReference type="ARBA" id="ARBA00022801"/>
    </source>
</evidence>
<evidence type="ECO:0000256" key="4">
    <source>
        <dbReference type="ARBA" id="ARBA00022723"/>
    </source>
</evidence>
<dbReference type="FunFam" id="3.60.21.10:FF:000020">
    <property type="entry name" value="NT5E isoform 4"/>
    <property type="match status" value="1"/>
</dbReference>
<feature type="domain" description="5'-Nucleotidase C-terminal" evidence="10">
    <location>
        <begin position="327"/>
        <end position="486"/>
    </location>
</feature>
<dbReference type="SUPFAM" id="SSF56300">
    <property type="entry name" value="Metallo-dependent phosphatases"/>
    <property type="match status" value="1"/>
</dbReference>
<dbReference type="InterPro" id="IPR029052">
    <property type="entry name" value="Metallo-depent_PP-like"/>
</dbReference>
<dbReference type="GO" id="GO:0016788">
    <property type="term" value="F:hydrolase activity, acting on ester bonds"/>
    <property type="evidence" value="ECO:0007669"/>
    <property type="project" value="InterPro"/>
</dbReference>
<dbReference type="OrthoDB" id="9803927at2"/>
<evidence type="ECO:0000313" key="12">
    <source>
        <dbReference type="Proteomes" id="UP000196878"/>
    </source>
</evidence>
<dbReference type="InterPro" id="IPR008334">
    <property type="entry name" value="5'-Nucleotdase_C"/>
</dbReference>
<dbReference type="InterPro" id="IPR006146">
    <property type="entry name" value="5'-Nucleotdase_CS"/>
</dbReference>
<gene>
    <name evidence="11" type="ORF">CDV49_12835</name>
</gene>
<dbReference type="Gene3D" id="3.60.21.10">
    <property type="match status" value="1"/>
</dbReference>
<dbReference type="AlphaFoldDB" id="A0A212AA91"/>
<evidence type="ECO:0000313" key="11">
    <source>
        <dbReference type="EMBL" id="OWJ77029.1"/>
    </source>
</evidence>
<dbReference type="EMBL" id="NIPW01000024">
    <property type="protein sequence ID" value="OWJ77029.1"/>
    <property type="molecule type" value="Genomic_DNA"/>
</dbReference>
<feature type="signal peptide" evidence="8">
    <location>
        <begin position="1"/>
        <end position="21"/>
    </location>
</feature>
<dbReference type="PRINTS" id="PR01607">
    <property type="entry name" value="APYRASEFAMLY"/>
</dbReference>
<evidence type="ECO:0000256" key="1">
    <source>
        <dbReference type="ARBA" id="ARBA00004613"/>
    </source>
</evidence>
<evidence type="ECO:0000259" key="9">
    <source>
        <dbReference type="Pfam" id="PF00149"/>
    </source>
</evidence>
<proteinExistence type="inferred from homology"/>
<evidence type="ECO:0000256" key="5">
    <source>
        <dbReference type="ARBA" id="ARBA00022729"/>
    </source>
</evidence>
<dbReference type="Proteomes" id="UP000196878">
    <property type="component" value="Unassembled WGS sequence"/>
</dbReference>
<dbReference type="Pfam" id="PF00149">
    <property type="entry name" value="Metallophos"/>
    <property type="match status" value="1"/>
</dbReference>
<accession>A0A212AA91</accession>
<keyword evidence="3" id="KW-0964">Secreted</keyword>
<feature type="chain" id="PRO_5011812678" evidence="8">
    <location>
        <begin position="22"/>
        <end position="524"/>
    </location>
</feature>
<dbReference type="GO" id="GO:0009166">
    <property type="term" value="P:nucleotide catabolic process"/>
    <property type="evidence" value="ECO:0007669"/>
    <property type="project" value="InterPro"/>
</dbReference>
<dbReference type="InterPro" id="IPR006179">
    <property type="entry name" value="5_nucleotidase/apyrase"/>
</dbReference>
<sequence length="524" mass="55129">MLVRLLATAGVLALSAGAASAEYTLTILHINDFHARFEPINGSDSTCGEKDAAENKCFGGIARLVTAITDARSRTANSLLIDAGDQFQGSLFYNHYKGKVSAEFMNALGFEAMAVGNHEFDDGPPELVHFLDEIRFPMVMANADLSREPLLKGRIAKSVVVEKEGEKIGIIGLTPRDNPELASPGPNIIFTPPADAVQAEVDTLTAAGVNKIIVLSHSGYELDKQIAAETAGVDVIVGGHSHTLLSSTDPAAAGPYPTMVNGVPIVTAYAYGKYLGELAVTFDDAGKVISASGAPLLLDAAVAEDAPAQQRLAELAVPLEELKARVVAASEAPIDGSRDHCRQRECEMGTLIADAQLDRVKDQGITISLVNGGGVRASIDAGDVTMGEVLTVLPFQNTLATFQTTGATVVSALENGVSQLDQGAGRFLQVAGLKYAFDPAQPAGSRVSDVQVRNGEGWTAIDPAASYGVVVNNYVRSGGDGFAMFTQDVANAYDFGPDLADVLAEYLAKEGPYKPYTDGRITRK</sequence>
<evidence type="ECO:0000256" key="2">
    <source>
        <dbReference type="ARBA" id="ARBA00006654"/>
    </source>
</evidence>
<organism evidence="11 12">
    <name type="scientific">Haematobacter genomosp. 1</name>
    <dbReference type="NCBI Taxonomy" id="366618"/>
    <lineage>
        <taxon>Bacteria</taxon>
        <taxon>Pseudomonadati</taxon>
        <taxon>Pseudomonadota</taxon>
        <taxon>Alphaproteobacteria</taxon>
        <taxon>Rhodobacterales</taxon>
        <taxon>Paracoccaceae</taxon>
        <taxon>Haematobacter</taxon>
    </lineage>
</organism>
<dbReference type="RefSeq" id="WP_088215821.1">
    <property type="nucleotide sequence ID" value="NZ_NIPW01000024.1"/>
</dbReference>
<keyword evidence="4" id="KW-0479">Metal-binding</keyword>
<dbReference type="Gene3D" id="3.90.780.10">
    <property type="entry name" value="5'-Nucleotidase, C-terminal domain"/>
    <property type="match status" value="1"/>
</dbReference>
<evidence type="ECO:0000259" key="10">
    <source>
        <dbReference type="Pfam" id="PF02872"/>
    </source>
</evidence>
<dbReference type="InterPro" id="IPR036907">
    <property type="entry name" value="5'-Nucleotdase_C_sf"/>
</dbReference>
<dbReference type="PANTHER" id="PTHR11575">
    <property type="entry name" value="5'-NUCLEOTIDASE-RELATED"/>
    <property type="match status" value="1"/>
</dbReference>
<dbReference type="SUPFAM" id="SSF55816">
    <property type="entry name" value="5'-nucleotidase (syn. UDP-sugar hydrolase), C-terminal domain"/>
    <property type="match status" value="1"/>
</dbReference>
<feature type="domain" description="Calcineurin-like phosphoesterase" evidence="9">
    <location>
        <begin position="25"/>
        <end position="243"/>
    </location>
</feature>
<keyword evidence="7 8" id="KW-0378">Hydrolase</keyword>
<keyword evidence="5 8" id="KW-0732">Signal</keyword>
<dbReference type="PANTHER" id="PTHR11575:SF24">
    <property type="entry name" value="5'-NUCLEOTIDASE"/>
    <property type="match status" value="1"/>
</dbReference>
<evidence type="ECO:0000256" key="6">
    <source>
        <dbReference type="ARBA" id="ARBA00022741"/>
    </source>
</evidence>
<comment type="caution">
    <text evidence="11">The sequence shown here is derived from an EMBL/GenBank/DDBJ whole genome shotgun (WGS) entry which is preliminary data.</text>
</comment>
<dbReference type="CDD" id="cd07409">
    <property type="entry name" value="MPP_CD73_N"/>
    <property type="match status" value="1"/>
</dbReference>
<dbReference type="GO" id="GO:0005576">
    <property type="term" value="C:extracellular region"/>
    <property type="evidence" value="ECO:0007669"/>
    <property type="project" value="UniProtKB-SubCell"/>
</dbReference>
<dbReference type="PROSITE" id="PS00786">
    <property type="entry name" value="5_NUCLEOTIDASE_2"/>
    <property type="match status" value="1"/>
</dbReference>
<comment type="subcellular location">
    <subcellularLocation>
        <location evidence="1">Secreted</location>
    </subcellularLocation>
</comment>
<keyword evidence="12" id="KW-1185">Reference proteome</keyword>
<dbReference type="InterPro" id="IPR004843">
    <property type="entry name" value="Calcineurin-like_PHP"/>
</dbReference>
<protein>
    <submittedName>
        <fullName evidence="11">Multifunctional 2',3'-cyclic-nucleotide 2'-phosphodiesterase/5'-nucleotidase/3'-nucleotidase</fullName>
    </submittedName>
</protein>
<evidence type="ECO:0000256" key="3">
    <source>
        <dbReference type="ARBA" id="ARBA00022525"/>
    </source>
</evidence>
<dbReference type="PROSITE" id="PS00785">
    <property type="entry name" value="5_NUCLEOTIDASE_1"/>
    <property type="match status" value="1"/>
</dbReference>
<dbReference type="GO" id="GO:0046872">
    <property type="term" value="F:metal ion binding"/>
    <property type="evidence" value="ECO:0007669"/>
    <property type="project" value="UniProtKB-KW"/>
</dbReference>
<evidence type="ECO:0000256" key="8">
    <source>
        <dbReference type="RuleBase" id="RU362119"/>
    </source>
</evidence>
<dbReference type="FunFam" id="3.90.780.10:FF:000004">
    <property type="entry name" value="UDP-sugar hydrolase, putative"/>
    <property type="match status" value="1"/>
</dbReference>
<dbReference type="GO" id="GO:0000166">
    <property type="term" value="F:nucleotide binding"/>
    <property type="evidence" value="ECO:0007669"/>
    <property type="project" value="UniProtKB-KW"/>
</dbReference>
<dbReference type="Pfam" id="PF02872">
    <property type="entry name" value="5_nucleotid_C"/>
    <property type="match status" value="1"/>
</dbReference>